<evidence type="ECO:0000256" key="1">
    <source>
        <dbReference type="SAM" id="SignalP"/>
    </source>
</evidence>
<gene>
    <name evidence="2" type="ORF">KFK14_08390</name>
</gene>
<dbReference type="RefSeq" id="WP_212610556.1">
    <property type="nucleotide sequence ID" value="NZ_CP073910.1"/>
</dbReference>
<dbReference type="EMBL" id="CP073910">
    <property type="protein sequence ID" value="QUT07401.1"/>
    <property type="molecule type" value="Genomic_DNA"/>
</dbReference>
<accession>A0A975K9P8</accession>
<name>A0A975K9P8_9SPHN</name>
<keyword evidence="1" id="KW-0732">Signal</keyword>
<dbReference type="AlphaFoldDB" id="A0A975K9P8"/>
<dbReference type="Proteomes" id="UP000681425">
    <property type="component" value="Chromosome"/>
</dbReference>
<protein>
    <submittedName>
        <fullName evidence="2">DUF481 domain-containing protein</fullName>
    </submittedName>
</protein>
<feature type="signal peptide" evidence="1">
    <location>
        <begin position="1"/>
        <end position="20"/>
    </location>
</feature>
<organism evidence="2 3">
    <name type="scientific">Sphingobium phenoxybenzoativorans</name>
    <dbReference type="NCBI Taxonomy" id="1592790"/>
    <lineage>
        <taxon>Bacteria</taxon>
        <taxon>Pseudomonadati</taxon>
        <taxon>Pseudomonadota</taxon>
        <taxon>Alphaproteobacteria</taxon>
        <taxon>Sphingomonadales</taxon>
        <taxon>Sphingomonadaceae</taxon>
        <taxon>Sphingobium</taxon>
    </lineage>
</organism>
<keyword evidence="3" id="KW-1185">Reference proteome</keyword>
<dbReference type="InterPro" id="IPR007433">
    <property type="entry name" value="DUF481"/>
</dbReference>
<dbReference type="Pfam" id="PF04338">
    <property type="entry name" value="DUF481"/>
    <property type="match status" value="1"/>
</dbReference>
<evidence type="ECO:0000313" key="2">
    <source>
        <dbReference type="EMBL" id="QUT07401.1"/>
    </source>
</evidence>
<feature type="chain" id="PRO_5037700461" evidence="1">
    <location>
        <begin position="21"/>
        <end position="301"/>
    </location>
</feature>
<proteinExistence type="predicted"/>
<dbReference type="KEGG" id="spph:KFK14_08390"/>
<evidence type="ECO:0000313" key="3">
    <source>
        <dbReference type="Proteomes" id="UP000681425"/>
    </source>
</evidence>
<sequence>MRKRLLLLSPLLFLPANALAAEPAPLPPAVRAMIEQAIAGGNQGDIDTVARIAQKTYPAAQAEIAAMVNAYDTQQAEAKKEKIEQAGIFQLWEGRGEVGGFRSTGSTSEIGISVGLNISRTGLHWSHTLSGSADYRRANGETSRQRFVASYQPRYQFDPSGFAYGLVQFERDPIIGFDSRYTGSAGIGYKLIQGKKVNLSVDAGPSVRHVEYIDGTGETKLGARSSLDFGWKLSDTLTFRQTASGYAENDVRSLIAQTSLTTRLVSRLSANFSYNVQYETQTRLTDERLDTLSKATLVYDF</sequence>
<reference evidence="2" key="1">
    <citation type="submission" date="2021-04" db="EMBL/GenBank/DDBJ databases">
        <title>Isolation of p-tert-butylphenol degrading bacteria Sphingobium phenoxybenzoativorans Tas13 from active sludge.</title>
        <authorList>
            <person name="Li Y."/>
        </authorList>
    </citation>
    <scope>NUCLEOTIDE SEQUENCE</scope>
    <source>
        <strain evidence="2">Tas13</strain>
    </source>
</reference>